<feature type="region of interest" description="Disordered" evidence="1">
    <location>
        <begin position="28"/>
        <end position="49"/>
    </location>
</feature>
<feature type="chain" id="PRO_5021836600" evidence="2">
    <location>
        <begin position="20"/>
        <end position="106"/>
    </location>
</feature>
<keyword evidence="2" id="KW-0732">Signal</keyword>
<accession>A0A554VJR7</accession>
<dbReference type="EMBL" id="VLNR01000025">
    <property type="protein sequence ID" value="TSE08161.1"/>
    <property type="molecule type" value="Genomic_DNA"/>
</dbReference>
<comment type="caution">
    <text evidence="3">The sequence shown here is derived from an EMBL/GenBank/DDBJ whole genome shotgun (WGS) entry which is preliminary data.</text>
</comment>
<name>A0A554VJR7_9FLAO</name>
<dbReference type="AlphaFoldDB" id="A0A554VJR7"/>
<dbReference type="RefSeq" id="WP_143916759.1">
    <property type="nucleotide sequence ID" value="NZ_CANMIK010000025.1"/>
</dbReference>
<proteinExistence type="predicted"/>
<gene>
    <name evidence="3" type="ORF">FOF46_13225</name>
</gene>
<reference evidence="3 4" key="1">
    <citation type="submission" date="2019-07" db="EMBL/GenBank/DDBJ databases">
        <title>The draft genome sequence of Aquimarina algiphila M91.</title>
        <authorList>
            <person name="Meng X."/>
        </authorList>
    </citation>
    <scope>NUCLEOTIDE SEQUENCE [LARGE SCALE GENOMIC DNA]</scope>
    <source>
        <strain evidence="3 4">M91</strain>
    </source>
</reference>
<protein>
    <submittedName>
        <fullName evidence="3">Uncharacterized protein</fullName>
    </submittedName>
</protein>
<evidence type="ECO:0000256" key="2">
    <source>
        <dbReference type="SAM" id="SignalP"/>
    </source>
</evidence>
<dbReference type="OrthoDB" id="1163628at2"/>
<feature type="signal peptide" evidence="2">
    <location>
        <begin position="1"/>
        <end position="19"/>
    </location>
</feature>
<dbReference type="Proteomes" id="UP000318833">
    <property type="component" value="Unassembled WGS sequence"/>
</dbReference>
<organism evidence="3 4">
    <name type="scientific">Aquimarina algiphila</name>
    <dbReference type="NCBI Taxonomy" id="2047982"/>
    <lineage>
        <taxon>Bacteria</taxon>
        <taxon>Pseudomonadati</taxon>
        <taxon>Bacteroidota</taxon>
        <taxon>Flavobacteriia</taxon>
        <taxon>Flavobacteriales</taxon>
        <taxon>Flavobacteriaceae</taxon>
        <taxon>Aquimarina</taxon>
    </lineage>
</organism>
<evidence type="ECO:0000313" key="3">
    <source>
        <dbReference type="EMBL" id="TSE08161.1"/>
    </source>
</evidence>
<sequence>MKTTISCILFLFLIAGVTAQEIKTTNNNDKASVNNDISSSDKDSKSDVNVTSEEDVCHAELSKVAFYEALIRQNGFDINLKKNNIIALKNTEDIIANNKERISYSE</sequence>
<evidence type="ECO:0000256" key="1">
    <source>
        <dbReference type="SAM" id="MobiDB-lite"/>
    </source>
</evidence>
<evidence type="ECO:0000313" key="4">
    <source>
        <dbReference type="Proteomes" id="UP000318833"/>
    </source>
</evidence>
<keyword evidence="4" id="KW-1185">Reference proteome</keyword>